<keyword evidence="4 8" id="KW-0812">Transmembrane</keyword>
<evidence type="ECO:0000256" key="9">
    <source>
        <dbReference type="SAM" id="SignalP"/>
    </source>
</evidence>
<keyword evidence="2 8" id="KW-0328">Glycosyltransferase</keyword>
<evidence type="ECO:0000256" key="2">
    <source>
        <dbReference type="ARBA" id="ARBA00022676"/>
    </source>
</evidence>
<dbReference type="PANTHER" id="PTHR22760:SF4">
    <property type="entry name" value="GPI MANNOSYLTRANSFERASE 3"/>
    <property type="match status" value="1"/>
</dbReference>
<keyword evidence="3 10" id="KW-0808">Transferase</keyword>
<feature type="transmembrane region" description="Helical" evidence="8">
    <location>
        <begin position="195"/>
        <end position="215"/>
    </location>
</feature>
<evidence type="ECO:0000256" key="1">
    <source>
        <dbReference type="ARBA" id="ARBA00004477"/>
    </source>
</evidence>
<dbReference type="Pfam" id="PF03901">
    <property type="entry name" value="Glyco_transf_22"/>
    <property type="match status" value="1"/>
</dbReference>
<dbReference type="InterPro" id="IPR005599">
    <property type="entry name" value="GPI_mannosylTrfase"/>
</dbReference>
<comment type="similarity">
    <text evidence="8">Belongs to the glycosyltransferase 22 family.</text>
</comment>
<name>A0A0Q5UI06_DROER</name>
<keyword evidence="5 8" id="KW-0256">Endoplasmic reticulum</keyword>
<evidence type="ECO:0000313" key="11">
    <source>
        <dbReference type="Proteomes" id="UP000008711"/>
    </source>
</evidence>
<dbReference type="AlphaFoldDB" id="A0A0Q5UI06"/>
<dbReference type="Proteomes" id="UP000008711">
    <property type="component" value="Unassembled WGS sequence"/>
</dbReference>
<evidence type="ECO:0000256" key="7">
    <source>
        <dbReference type="ARBA" id="ARBA00023136"/>
    </source>
</evidence>
<feature type="transmembrane region" description="Helical" evidence="8">
    <location>
        <begin position="244"/>
        <end position="265"/>
    </location>
</feature>
<dbReference type="GO" id="GO:0000026">
    <property type="term" value="F:alpha-1,2-mannosyltransferase activity"/>
    <property type="evidence" value="ECO:0007669"/>
    <property type="project" value="TreeGrafter"/>
</dbReference>
<feature type="chain" id="PRO_5006264531" description="Mannosyltransferase" evidence="9">
    <location>
        <begin position="19"/>
        <end position="561"/>
    </location>
</feature>
<evidence type="ECO:0000256" key="4">
    <source>
        <dbReference type="ARBA" id="ARBA00022692"/>
    </source>
</evidence>
<feature type="transmembrane region" description="Helical" evidence="8">
    <location>
        <begin position="110"/>
        <end position="133"/>
    </location>
</feature>
<gene>
    <name evidence="10" type="primary">Dere\GG15159</name>
    <name evidence="10" type="synonym">dere_GLEANR_15260</name>
    <name evidence="10" type="synonym">GG15159</name>
    <name evidence="10" type="ORF">Dere_GG15159</name>
</gene>
<keyword evidence="7 8" id="KW-0472">Membrane</keyword>
<evidence type="ECO:0000313" key="10">
    <source>
        <dbReference type="EMBL" id="KQS43526.1"/>
    </source>
</evidence>
<dbReference type="GO" id="GO:0005789">
    <property type="term" value="C:endoplasmic reticulum membrane"/>
    <property type="evidence" value="ECO:0007669"/>
    <property type="project" value="UniProtKB-SubCell"/>
</dbReference>
<dbReference type="EMBL" id="CH954178">
    <property type="protein sequence ID" value="KQS43526.1"/>
    <property type="molecule type" value="Genomic_DNA"/>
</dbReference>
<proteinExistence type="inferred from homology"/>
<feature type="signal peptide" evidence="9">
    <location>
        <begin position="1"/>
        <end position="18"/>
    </location>
</feature>
<keyword evidence="9" id="KW-0732">Signal</keyword>
<feature type="transmembrane region" description="Helical" evidence="8">
    <location>
        <begin position="153"/>
        <end position="175"/>
    </location>
</feature>
<reference evidence="10 11" key="2">
    <citation type="journal article" date="2008" name="Bioinformatics">
        <title>Assembly reconciliation.</title>
        <authorList>
            <person name="Zimin A.V."/>
            <person name="Smith D.R."/>
            <person name="Sutton G."/>
            <person name="Yorke J.A."/>
        </authorList>
    </citation>
    <scope>NUCLEOTIDE SEQUENCE [LARGE SCALE GENOMIC DNA]</scope>
    <source>
        <strain evidence="10 11">TSC#14021-0224.01</strain>
    </source>
</reference>
<dbReference type="EC" id="2.4.1.-" evidence="8"/>
<organism evidence="10 11">
    <name type="scientific">Drosophila erecta</name>
    <name type="common">Fruit fly</name>
    <dbReference type="NCBI Taxonomy" id="7220"/>
    <lineage>
        <taxon>Eukaryota</taxon>
        <taxon>Metazoa</taxon>
        <taxon>Ecdysozoa</taxon>
        <taxon>Arthropoda</taxon>
        <taxon>Hexapoda</taxon>
        <taxon>Insecta</taxon>
        <taxon>Pterygota</taxon>
        <taxon>Neoptera</taxon>
        <taxon>Endopterygota</taxon>
        <taxon>Diptera</taxon>
        <taxon>Brachycera</taxon>
        <taxon>Muscomorpha</taxon>
        <taxon>Ephydroidea</taxon>
        <taxon>Drosophilidae</taxon>
        <taxon>Drosophila</taxon>
        <taxon>Sophophora</taxon>
    </lineage>
</organism>
<reference evidence="10 11" key="1">
    <citation type="journal article" date="2007" name="Nature">
        <title>Evolution of genes and genomes on the Drosophila phylogeny.</title>
        <authorList>
            <consortium name="Drosophila 12 Genomes Consortium"/>
            <person name="Clark A.G."/>
            <person name="Eisen M.B."/>
            <person name="Smith D.R."/>
            <person name="Bergman C.M."/>
            <person name="Oliver B."/>
            <person name="Markow T.A."/>
            <person name="Kaufman T.C."/>
            <person name="Kellis M."/>
            <person name="Gelbart W."/>
            <person name="Iyer V.N."/>
            <person name="Pollard D.A."/>
            <person name="Sackton T.B."/>
            <person name="Larracuente A.M."/>
            <person name="Singh N.D."/>
            <person name="Abad J.P."/>
            <person name="Abt D.N."/>
            <person name="Adryan B."/>
            <person name="Aguade M."/>
            <person name="Akashi H."/>
            <person name="Anderson W.W."/>
            <person name="Aquadro C.F."/>
            <person name="Ardell D.H."/>
            <person name="Arguello R."/>
            <person name="Artieri C.G."/>
            <person name="Barbash D.A."/>
            <person name="Barker D."/>
            <person name="Barsanti P."/>
            <person name="Batterham P."/>
            <person name="Batzoglou S."/>
            <person name="Begun D."/>
            <person name="Bhutkar A."/>
            <person name="Blanco E."/>
            <person name="Bosak S.A."/>
            <person name="Bradley R.K."/>
            <person name="Brand A.D."/>
            <person name="Brent M.R."/>
            <person name="Brooks A.N."/>
            <person name="Brown R.H."/>
            <person name="Butlin R.K."/>
            <person name="Caggese C."/>
            <person name="Calvi B.R."/>
            <person name="Bernardo de Carvalho A."/>
            <person name="Caspi A."/>
            <person name="Castrezana S."/>
            <person name="Celniker S.E."/>
            <person name="Chang J.L."/>
            <person name="Chapple C."/>
            <person name="Chatterji S."/>
            <person name="Chinwalla A."/>
            <person name="Civetta A."/>
            <person name="Clifton S.W."/>
            <person name="Comeron J.M."/>
            <person name="Costello J.C."/>
            <person name="Coyne J.A."/>
            <person name="Daub J."/>
            <person name="David R.G."/>
            <person name="Delcher A.L."/>
            <person name="Delehaunty K."/>
            <person name="Do C.B."/>
            <person name="Ebling H."/>
            <person name="Edwards K."/>
            <person name="Eickbush T."/>
            <person name="Evans J.D."/>
            <person name="Filipski A."/>
            <person name="Findeiss S."/>
            <person name="Freyhult E."/>
            <person name="Fulton L."/>
            <person name="Fulton R."/>
            <person name="Garcia A.C."/>
            <person name="Gardiner A."/>
            <person name="Garfield D.A."/>
            <person name="Garvin B.E."/>
            <person name="Gibson G."/>
            <person name="Gilbert D."/>
            <person name="Gnerre S."/>
            <person name="Godfrey J."/>
            <person name="Good R."/>
            <person name="Gotea V."/>
            <person name="Gravely B."/>
            <person name="Greenberg A.J."/>
            <person name="Griffiths-Jones S."/>
            <person name="Gross S."/>
            <person name="Guigo R."/>
            <person name="Gustafson E.A."/>
            <person name="Haerty W."/>
            <person name="Hahn M.W."/>
            <person name="Halligan D.L."/>
            <person name="Halpern A.L."/>
            <person name="Halter G.M."/>
            <person name="Han M.V."/>
            <person name="Heger A."/>
            <person name="Hillier L."/>
            <person name="Hinrichs A.S."/>
            <person name="Holmes I."/>
            <person name="Hoskins R.A."/>
            <person name="Hubisz M.J."/>
            <person name="Hultmark D."/>
            <person name="Huntley M.A."/>
            <person name="Jaffe D.B."/>
            <person name="Jagadeeshan S."/>
            <person name="Jeck W.R."/>
            <person name="Johnson J."/>
            <person name="Jones C.D."/>
            <person name="Jordan W.C."/>
            <person name="Karpen G.H."/>
            <person name="Kataoka E."/>
            <person name="Keightley P.D."/>
            <person name="Kheradpour P."/>
            <person name="Kirkness E.F."/>
            <person name="Koerich L.B."/>
            <person name="Kristiansen K."/>
            <person name="Kudrna D."/>
            <person name="Kulathinal R.J."/>
            <person name="Kumar S."/>
            <person name="Kwok R."/>
            <person name="Lander E."/>
            <person name="Langley C.H."/>
            <person name="Lapoint R."/>
            <person name="Lazzaro B.P."/>
            <person name="Lee S.J."/>
            <person name="Levesque L."/>
            <person name="Li R."/>
            <person name="Lin C.F."/>
            <person name="Lin M.F."/>
            <person name="Lindblad-Toh K."/>
            <person name="Llopart A."/>
            <person name="Long M."/>
            <person name="Low L."/>
            <person name="Lozovsky E."/>
            <person name="Lu J."/>
            <person name="Luo M."/>
            <person name="Machado C.A."/>
            <person name="Makalowski W."/>
            <person name="Marzo M."/>
            <person name="Matsuda M."/>
            <person name="Matzkin L."/>
            <person name="McAllister B."/>
            <person name="McBride C.S."/>
            <person name="McKernan B."/>
            <person name="McKernan K."/>
            <person name="Mendez-Lago M."/>
            <person name="Minx P."/>
            <person name="Mollenhauer M.U."/>
            <person name="Montooth K."/>
            <person name="Mount S.M."/>
            <person name="Mu X."/>
            <person name="Myers E."/>
            <person name="Negre B."/>
            <person name="Newfeld S."/>
            <person name="Nielsen R."/>
            <person name="Noor M.A."/>
            <person name="O'Grady P."/>
            <person name="Pachter L."/>
            <person name="Papaceit M."/>
            <person name="Parisi M.J."/>
            <person name="Parisi M."/>
            <person name="Parts L."/>
            <person name="Pedersen J.S."/>
            <person name="Pesole G."/>
            <person name="Phillippy A.M."/>
            <person name="Ponting C.P."/>
            <person name="Pop M."/>
            <person name="Porcelli D."/>
            <person name="Powell J.R."/>
            <person name="Prohaska S."/>
            <person name="Pruitt K."/>
            <person name="Puig M."/>
            <person name="Quesneville H."/>
            <person name="Ram K.R."/>
            <person name="Rand D."/>
            <person name="Rasmussen M.D."/>
            <person name="Reed L.K."/>
            <person name="Reenan R."/>
            <person name="Reily A."/>
            <person name="Remington K.A."/>
            <person name="Rieger T.T."/>
            <person name="Ritchie M.G."/>
            <person name="Robin C."/>
            <person name="Rogers Y.H."/>
            <person name="Rohde C."/>
            <person name="Rozas J."/>
            <person name="Rubenfield M.J."/>
            <person name="Ruiz A."/>
            <person name="Russo S."/>
            <person name="Salzberg S.L."/>
            <person name="Sanchez-Gracia A."/>
            <person name="Saranga D.J."/>
            <person name="Sato H."/>
            <person name="Schaeffer S.W."/>
            <person name="Schatz M.C."/>
            <person name="Schlenke T."/>
            <person name="Schwartz R."/>
            <person name="Segarra C."/>
            <person name="Singh R.S."/>
            <person name="Sirot L."/>
            <person name="Sirota M."/>
            <person name="Sisneros N.B."/>
            <person name="Smith C.D."/>
            <person name="Smith T.F."/>
            <person name="Spieth J."/>
            <person name="Stage D.E."/>
            <person name="Stark A."/>
            <person name="Stephan W."/>
            <person name="Strausberg R.L."/>
            <person name="Strempel S."/>
            <person name="Sturgill D."/>
            <person name="Sutton G."/>
            <person name="Sutton G.G."/>
            <person name="Tao W."/>
            <person name="Teichmann S."/>
            <person name="Tobari Y.N."/>
            <person name="Tomimura Y."/>
            <person name="Tsolas J.M."/>
            <person name="Valente V.L."/>
            <person name="Venter E."/>
            <person name="Venter J.C."/>
            <person name="Vicario S."/>
            <person name="Vieira F.G."/>
            <person name="Vilella A.J."/>
            <person name="Villasante A."/>
            <person name="Walenz B."/>
            <person name="Wang J."/>
            <person name="Wasserman M."/>
            <person name="Watts T."/>
            <person name="Wilson D."/>
            <person name="Wilson R.K."/>
            <person name="Wing R.A."/>
            <person name="Wolfner M.F."/>
            <person name="Wong A."/>
            <person name="Wong G.K."/>
            <person name="Wu C.I."/>
            <person name="Wu G."/>
            <person name="Yamamoto D."/>
            <person name="Yang H.P."/>
            <person name="Yang S.P."/>
            <person name="Yorke J.A."/>
            <person name="Yoshida K."/>
            <person name="Zdobnov E."/>
            <person name="Zhang P."/>
            <person name="Zhang Y."/>
            <person name="Zimin A.V."/>
            <person name="Baldwin J."/>
            <person name="Abdouelleil A."/>
            <person name="Abdulkadir J."/>
            <person name="Abebe A."/>
            <person name="Abera B."/>
            <person name="Abreu J."/>
            <person name="Acer S.C."/>
            <person name="Aftuck L."/>
            <person name="Alexander A."/>
            <person name="An P."/>
            <person name="Anderson E."/>
            <person name="Anderson S."/>
            <person name="Arachi H."/>
            <person name="Azer M."/>
            <person name="Bachantsang P."/>
            <person name="Barry A."/>
            <person name="Bayul T."/>
            <person name="Berlin A."/>
            <person name="Bessette D."/>
            <person name="Bloom T."/>
            <person name="Blye J."/>
            <person name="Boguslavskiy L."/>
            <person name="Bonnet C."/>
            <person name="Boukhgalter B."/>
            <person name="Bourzgui I."/>
            <person name="Brown A."/>
            <person name="Cahill P."/>
            <person name="Channer S."/>
            <person name="Cheshatsang Y."/>
            <person name="Chuda L."/>
            <person name="Citroen M."/>
            <person name="Collymore A."/>
            <person name="Cooke P."/>
            <person name="Costello M."/>
            <person name="D'Aco K."/>
            <person name="Daza R."/>
            <person name="De Haan G."/>
            <person name="DeGray S."/>
            <person name="DeMaso C."/>
            <person name="Dhargay N."/>
            <person name="Dooley K."/>
            <person name="Dooley E."/>
            <person name="Doricent M."/>
            <person name="Dorje P."/>
            <person name="Dorjee K."/>
            <person name="Dupes A."/>
            <person name="Elong R."/>
            <person name="Falk J."/>
            <person name="Farina A."/>
            <person name="Faro S."/>
            <person name="Ferguson D."/>
            <person name="Fisher S."/>
            <person name="Foley C.D."/>
            <person name="Franke A."/>
            <person name="Friedrich D."/>
            <person name="Gadbois L."/>
            <person name="Gearin G."/>
            <person name="Gearin C.R."/>
            <person name="Giannoukos G."/>
            <person name="Goode T."/>
            <person name="Graham J."/>
            <person name="Grandbois E."/>
            <person name="Grewal S."/>
            <person name="Gyaltsen K."/>
            <person name="Hafez N."/>
            <person name="Hagos B."/>
            <person name="Hall J."/>
            <person name="Henson C."/>
            <person name="Hollinger A."/>
            <person name="Honan T."/>
            <person name="Huard M.D."/>
            <person name="Hughes L."/>
            <person name="Hurhula B."/>
            <person name="Husby M.E."/>
            <person name="Kamat A."/>
            <person name="Kanga B."/>
            <person name="Kashin S."/>
            <person name="Khazanovich D."/>
            <person name="Kisner P."/>
            <person name="Lance K."/>
            <person name="Lara M."/>
            <person name="Lee W."/>
            <person name="Lennon N."/>
            <person name="Letendre F."/>
            <person name="LeVine R."/>
            <person name="Lipovsky A."/>
            <person name="Liu X."/>
            <person name="Liu J."/>
            <person name="Liu S."/>
            <person name="Lokyitsang T."/>
            <person name="Lokyitsang Y."/>
            <person name="Lubonja R."/>
            <person name="Lui A."/>
            <person name="MacDonald P."/>
            <person name="Magnisalis V."/>
            <person name="Maru K."/>
            <person name="Matthews C."/>
            <person name="McCusker W."/>
            <person name="McDonough S."/>
            <person name="Mehta T."/>
            <person name="Meldrim J."/>
            <person name="Meneus L."/>
            <person name="Mihai O."/>
            <person name="Mihalev A."/>
            <person name="Mihova T."/>
            <person name="Mittelman R."/>
            <person name="Mlenga V."/>
            <person name="Montmayeur A."/>
            <person name="Mulrain L."/>
            <person name="Navidi A."/>
            <person name="Naylor J."/>
            <person name="Negash T."/>
            <person name="Nguyen T."/>
            <person name="Nguyen N."/>
            <person name="Nicol R."/>
            <person name="Norbu C."/>
            <person name="Norbu N."/>
            <person name="Novod N."/>
            <person name="O'Neill B."/>
            <person name="Osman S."/>
            <person name="Markiewicz E."/>
            <person name="Oyono O.L."/>
            <person name="Patti C."/>
            <person name="Phunkhang P."/>
            <person name="Pierre F."/>
            <person name="Priest M."/>
            <person name="Raghuraman S."/>
            <person name="Rege F."/>
            <person name="Reyes R."/>
            <person name="Rise C."/>
            <person name="Rogov P."/>
            <person name="Ross K."/>
            <person name="Ryan E."/>
            <person name="Settipalli S."/>
            <person name="Shea T."/>
            <person name="Sherpa N."/>
            <person name="Shi L."/>
            <person name="Shih D."/>
            <person name="Sparrow T."/>
            <person name="Spaulding J."/>
            <person name="Stalker J."/>
            <person name="Stange-Thomann N."/>
            <person name="Stavropoulos S."/>
            <person name="Stone C."/>
            <person name="Strader C."/>
            <person name="Tesfaye S."/>
            <person name="Thomson T."/>
            <person name="Thoulutsang Y."/>
            <person name="Thoulutsang D."/>
            <person name="Topham K."/>
            <person name="Topping I."/>
            <person name="Tsamla T."/>
            <person name="Vassiliev H."/>
            <person name="Vo A."/>
            <person name="Wangchuk T."/>
            <person name="Wangdi T."/>
            <person name="Weiand M."/>
            <person name="Wilkinson J."/>
            <person name="Wilson A."/>
            <person name="Yadav S."/>
            <person name="Young G."/>
            <person name="Yu Q."/>
            <person name="Zembek L."/>
            <person name="Zhong D."/>
            <person name="Zimmer A."/>
            <person name="Zwirko Z."/>
            <person name="Jaffe D.B."/>
            <person name="Alvarez P."/>
            <person name="Brockman W."/>
            <person name="Butler J."/>
            <person name="Chin C."/>
            <person name="Gnerre S."/>
            <person name="Grabherr M."/>
            <person name="Kleber M."/>
            <person name="Mauceli E."/>
            <person name="MacCallum I."/>
        </authorList>
    </citation>
    <scope>NUCLEOTIDE SEQUENCE [LARGE SCALE GENOMIC DNA]</scope>
    <source>
        <strain evidence="10 11">TSC#14021-0224.01</strain>
    </source>
</reference>
<comment type="subcellular location">
    <subcellularLocation>
        <location evidence="1 8">Endoplasmic reticulum membrane</location>
        <topology evidence="1 8">Multi-pass membrane protein</topology>
    </subcellularLocation>
</comment>
<evidence type="ECO:0000256" key="3">
    <source>
        <dbReference type="ARBA" id="ARBA00022679"/>
    </source>
</evidence>
<dbReference type="OrthoDB" id="416834at2759"/>
<dbReference type="GO" id="GO:0031965">
    <property type="term" value="C:nuclear membrane"/>
    <property type="evidence" value="ECO:0007669"/>
    <property type="project" value="EnsemblMetazoa"/>
</dbReference>
<protein>
    <recommendedName>
        <fullName evidence="8">Mannosyltransferase</fullName>
        <ecNumber evidence="8">2.4.1.-</ecNumber>
    </recommendedName>
</protein>
<accession>A0A0Q5UI06</accession>
<keyword evidence="6 8" id="KW-1133">Transmembrane helix</keyword>
<evidence type="ECO:0000256" key="8">
    <source>
        <dbReference type="RuleBase" id="RU363075"/>
    </source>
</evidence>
<dbReference type="GO" id="GO:0006506">
    <property type="term" value="P:GPI anchor biosynthetic process"/>
    <property type="evidence" value="ECO:0007669"/>
    <property type="project" value="EnsemblMetazoa"/>
</dbReference>
<evidence type="ECO:0000256" key="5">
    <source>
        <dbReference type="ARBA" id="ARBA00022824"/>
    </source>
</evidence>
<dbReference type="PANTHER" id="PTHR22760">
    <property type="entry name" value="GLYCOSYLTRANSFERASE"/>
    <property type="match status" value="1"/>
</dbReference>
<evidence type="ECO:0000256" key="6">
    <source>
        <dbReference type="ARBA" id="ARBA00022989"/>
    </source>
</evidence>
<sequence>MRLLYVFLLILAVRLASVFVVQTYYVPDEYWQSLEVAHKLTFGYGYLTWEWVQGIRSYVYPLLIAGLYKILALLQLDSAHLLVVLPRILQALLSAYSDYRFYVWTGKRKWALFLILVPWFWFYTGSRTLANTLEASLTTIALSYFPWYGESTAYLWPAAICCFLRPTAAVIWLPLSLYHLRKSSQNVLELILKRFVLIGLVVAGLGIAIDTYWHGQLIVTPYEFLKYNIFNNIGSFYGSHPWHWYFSVGLPTVLGINTLPFIFGVMETVQKSEKFPVSKQLLITIFLSLVVLSAVEHKEFRFVSSLLPLCLYVITDALSRWSTRASSTMLWTTALVILVGNILPAWYLSTVHQKGPIELMPKLREIAQEYRDEREHQANILFLMPCHSTPYYSHIHQNVTMRFLTCEPNLEKKEQYKDEADRFFEDPVHWINSHIPMHPLTALPTHVVLFDPLAENISVFLRNYRLLHRIEHAEVTRLEGSQALVDQWSKVLGTQSPNLGSLLQHRQSRTGRSILVYQRLKKGEENAFNRGPDQEQQEPDVHDHPPLEDLVLAKENENLFN</sequence>
<feature type="transmembrane region" description="Helical" evidence="8">
    <location>
        <begin position="330"/>
        <end position="348"/>
    </location>
</feature>
<keyword evidence="11" id="KW-1185">Reference proteome</keyword>